<feature type="compositionally biased region" description="Basic and acidic residues" evidence="1">
    <location>
        <begin position="126"/>
        <end position="139"/>
    </location>
</feature>
<proteinExistence type="predicted"/>
<dbReference type="EMBL" id="SODF01000003">
    <property type="protein sequence ID" value="TDW15298.1"/>
    <property type="molecule type" value="Genomic_DNA"/>
</dbReference>
<gene>
    <name evidence="2" type="ORF">EV650_6780</name>
</gene>
<sequence>MNRAQLAMAYQACEIADLATFAVTVSDPTEALAQAARVLAAAHQLLAAADSMAAYSVATDSVAADDFVADADLVAEADPVTAADLAAADPVAADRPADHVKPTDPLQLFAYEHPEEAAADISEWLRSRGHDHRDHDRLEGAAAPAPD</sequence>
<name>A0A4R7ZGB4_9ACTN</name>
<dbReference type="Proteomes" id="UP000295447">
    <property type="component" value="Unassembled WGS sequence"/>
</dbReference>
<organism evidence="2 3">
    <name type="scientific">Kribbella kalugense</name>
    <dbReference type="NCBI Taxonomy" id="2512221"/>
    <lineage>
        <taxon>Bacteria</taxon>
        <taxon>Bacillati</taxon>
        <taxon>Actinomycetota</taxon>
        <taxon>Actinomycetes</taxon>
        <taxon>Propionibacteriales</taxon>
        <taxon>Kribbellaceae</taxon>
        <taxon>Kribbella</taxon>
    </lineage>
</organism>
<dbReference type="OrthoDB" id="3831022at2"/>
<accession>A0A4R7ZGB4</accession>
<feature type="region of interest" description="Disordered" evidence="1">
    <location>
        <begin position="126"/>
        <end position="147"/>
    </location>
</feature>
<dbReference type="AlphaFoldDB" id="A0A4R7ZGB4"/>
<evidence type="ECO:0000256" key="1">
    <source>
        <dbReference type="SAM" id="MobiDB-lite"/>
    </source>
</evidence>
<reference evidence="2 3" key="1">
    <citation type="submission" date="2019-03" db="EMBL/GenBank/DDBJ databases">
        <title>Genomic Encyclopedia of Type Strains, Phase III (KMG-III): the genomes of soil and plant-associated and newly described type strains.</title>
        <authorList>
            <person name="Whitman W."/>
        </authorList>
    </citation>
    <scope>NUCLEOTIDE SEQUENCE [LARGE SCALE GENOMIC DNA]</scope>
    <source>
        <strain evidence="2 3">VKM Ac-2570</strain>
    </source>
</reference>
<comment type="caution">
    <text evidence="2">The sequence shown here is derived from an EMBL/GenBank/DDBJ whole genome shotgun (WGS) entry which is preliminary data.</text>
</comment>
<evidence type="ECO:0000313" key="2">
    <source>
        <dbReference type="EMBL" id="TDW15298.1"/>
    </source>
</evidence>
<protein>
    <submittedName>
        <fullName evidence="2">Uncharacterized protein</fullName>
    </submittedName>
</protein>
<evidence type="ECO:0000313" key="3">
    <source>
        <dbReference type="Proteomes" id="UP000295447"/>
    </source>
</evidence>
<keyword evidence="3" id="KW-1185">Reference proteome</keyword>
<dbReference type="RefSeq" id="WP_134123174.1">
    <property type="nucleotide sequence ID" value="NZ_SODF01000003.1"/>
</dbReference>